<dbReference type="AlphaFoldDB" id="A0A919BQD9"/>
<dbReference type="CDD" id="cd00093">
    <property type="entry name" value="HTH_XRE"/>
    <property type="match status" value="1"/>
</dbReference>
<gene>
    <name evidence="2" type="ORF">GCM10017667_39930</name>
</gene>
<reference evidence="2" key="1">
    <citation type="journal article" date="2014" name="Int. J. Syst. Evol. Microbiol.">
        <title>Complete genome sequence of Corynebacterium casei LMG S-19264T (=DSM 44701T), isolated from a smear-ripened cheese.</title>
        <authorList>
            <consortium name="US DOE Joint Genome Institute (JGI-PGF)"/>
            <person name="Walter F."/>
            <person name="Albersmeier A."/>
            <person name="Kalinowski J."/>
            <person name="Ruckert C."/>
        </authorList>
    </citation>
    <scope>NUCLEOTIDE SEQUENCE</scope>
    <source>
        <strain evidence="2">JCM 4122</strain>
    </source>
</reference>
<accession>A0A919BQD9</accession>
<organism evidence="2 3">
    <name type="scientific">Streptomyces filamentosus</name>
    <name type="common">Streptomyces roseosporus</name>
    <dbReference type="NCBI Taxonomy" id="67294"/>
    <lineage>
        <taxon>Bacteria</taxon>
        <taxon>Bacillati</taxon>
        <taxon>Actinomycetota</taxon>
        <taxon>Actinomycetes</taxon>
        <taxon>Kitasatosporales</taxon>
        <taxon>Streptomycetaceae</taxon>
        <taxon>Streptomyces</taxon>
    </lineage>
</organism>
<evidence type="ECO:0000259" key="1">
    <source>
        <dbReference type="PROSITE" id="PS50943"/>
    </source>
</evidence>
<keyword evidence="3" id="KW-1185">Reference proteome</keyword>
<proteinExistence type="predicted"/>
<dbReference type="EMBL" id="BNBE01000002">
    <property type="protein sequence ID" value="GHG05178.1"/>
    <property type="molecule type" value="Genomic_DNA"/>
</dbReference>
<dbReference type="InterPro" id="IPR010982">
    <property type="entry name" value="Lambda_DNA-bd_dom_sf"/>
</dbReference>
<dbReference type="GO" id="GO:0003677">
    <property type="term" value="F:DNA binding"/>
    <property type="evidence" value="ECO:0007669"/>
    <property type="project" value="InterPro"/>
</dbReference>
<comment type="caution">
    <text evidence="2">The sequence shown here is derived from an EMBL/GenBank/DDBJ whole genome shotgun (WGS) entry which is preliminary data.</text>
</comment>
<protein>
    <recommendedName>
        <fullName evidence="1">HTH cro/C1-type domain-containing protein</fullName>
    </recommendedName>
</protein>
<dbReference type="RefSeq" id="WP_190042435.1">
    <property type="nucleotide sequence ID" value="NZ_BNBE01000002.1"/>
</dbReference>
<dbReference type="SUPFAM" id="SSF47413">
    <property type="entry name" value="lambda repressor-like DNA-binding domains"/>
    <property type="match status" value="1"/>
</dbReference>
<dbReference type="Gene3D" id="1.10.260.40">
    <property type="entry name" value="lambda repressor-like DNA-binding domains"/>
    <property type="match status" value="1"/>
</dbReference>
<feature type="domain" description="HTH cro/C1-type" evidence="1">
    <location>
        <begin position="92"/>
        <end position="131"/>
    </location>
</feature>
<reference evidence="2" key="2">
    <citation type="submission" date="2020-09" db="EMBL/GenBank/DDBJ databases">
        <authorList>
            <person name="Sun Q."/>
            <person name="Ohkuma M."/>
        </authorList>
    </citation>
    <scope>NUCLEOTIDE SEQUENCE</scope>
    <source>
        <strain evidence="2">JCM 4122</strain>
    </source>
</reference>
<evidence type="ECO:0000313" key="3">
    <source>
        <dbReference type="Proteomes" id="UP000632849"/>
    </source>
</evidence>
<name>A0A919BQD9_STRFL</name>
<dbReference type="Proteomes" id="UP000632849">
    <property type="component" value="Unassembled WGS sequence"/>
</dbReference>
<evidence type="ECO:0000313" key="2">
    <source>
        <dbReference type="EMBL" id="GHG05178.1"/>
    </source>
</evidence>
<dbReference type="PROSITE" id="PS50943">
    <property type="entry name" value="HTH_CROC1"/>
    <property type="match status" value="1"/>
</dbReference>
<dbReference type="InterPro" id="IPR001387">
    <property type="entry name" value="Cro/C1-type_HTH"/>
</dbReference>
<sequence length="235" mass="25499">MEAVDAPPGGELAALITAINELLPLVGMTHGDLELEAVSFDTGIAEELILALLRGEQVPDNQLNLSFTDRLAFLRETRSAPDGKPYSYAYIAGKIGVSRGMVWALFTGEREAGRTVAASLEEFFGADPGFLSTSGRRALARALRPIHASLLTLNGLRGEGIRQLAMRSSIEGADIRLAGPLQRALTEAFVQSRDEPDNAQDQELREITDHVRALPPTPRKRLIDKMRGLLGHPLP</sequence>